<accession>A0ABY9JTT3</accession>
<feature type="region of interest" description="Disordered" evidence="1">
    <location>
        <begin position="244"/>
        <end position="281"/>
    </location>
</feature>
<feature type="compositionally biased region" description="Basic residues" evidence="1">
    <location>
        <begin position="266"/>
        <end position="281"/>
    </location>
</feature>
<feature type="transmembrane region" description="Helical" evidence="2">
    <location>
        <begin position="61"/>
        <end position="82"/>
    </location>
</feature>
<dbReference type="RefSeq" id="WP_226539359.1">
    <property type="nucleotide sequence ID" value="NZ_CP129013.1"/>
</dbReference>
<keyword evidence="2" id="KW-0472">Membrane</keyword>
<organism evidence="3 4">
    <name type="scientific">Bacillus carboniphilus</name>
    <dbReference type="NCBI Taxonomy" id="86663"/>
    <lineage>
        <taxon>Bacteria</taxon>
        <taxon>Bacillati</taxon>
        <taxon>Bacillota</taxon>
        <taxon>Bacilli</taxon>
        <taxon>Bacillales</taxon>
        <taxon>Bacillaceae</taxon>
        <taxon>Bacillus</taxon>
    </lineage>
</organism>
<dbReference type="EMBL" id="CP129013">
    <property type="protein sequence ID" value="WLR42816.1"/>
    <property type="molecule type" value="Genomic_DNA"/>
</dbReference>
<feature type="transmembrane region" description="Helical" evidence="2">
    <location>
        <begin position="28"/>
        <end position="49"/>
    </location>
</feature>
<proteinExistence type="predicted"/>
<feature type="transmembrane region" description="Helical" evidence="2">
    <location>
        <begin position="171"/>
        <end position="192"/>
    </location>
</feature>
<protein>
    <submittedName>
        <fullName evidence="3">Uncharacterized protein</fullName>
    </submittedName>
</protein>
<evidence type="ECO:0000313" key="4">
    <source>
        <dbReference type="Proteomes" id="UP001197974"/>
    </source>
</evidence>
<feature type="transmembrane region" description="Helical" evidence="2">
    <location>
        <begin position="125"/>
        <end position="142"/>
    </location>
</feature>
<name>A0ABY9JTT3_9BACI</name>
<evidence type="ECO:0000256" key="2">
    <source>
        <dbReference type="SAM" id="Phobius"/>
    </source>
</evidence>
<reference evidence="3 4" key="1">
    <citation type="submission" date="2023-06" db="EMBL/GenBank/DDBJ databases">
        <title>Five Gram-positive bacteria isolated from mangrove sediments in Shenzhen, Guangdong, China.</title>
        <authorList>
            <person name="Yu S."/>
            <person name="Zheng W."/>
            <person name="Huang Y."/>
        </authorList>
    </citation>
    <scope>NUCLEOTIDE SEQUENCE [LARGE SCALE GENOMIC DNA]</scope>
    <source>
        <strain evidence="3 4">SaN35-3</strain>
    </source>
</reference>
<feature type="transmembrane region" description="Helical" evidence="2">
    <location>
        <begin position="94"/>
        <end position="113"/>
    </location>
</feature>
<gene>
    <name evidence="3" type="ORF">LC087_00805</name>
</gene>
<feature type="transmembrane region" description="Helical" evidence="2">
    <location>
        <begin position="204"/>
        <end position="229"/>
    </location>
</feature>
<evidence type="ECO:0000313" key="3">
    <source>
        <dbReference type="EMBL" id="WLR42816.1"/>
    </source>
</evidence>
<evidence type="ECO:0000256" key="1">
    <source>
        <dbReference type="SAM" id="MobiDB-lite"/>
    </source>
</evidence>
<sequence>MLKRYSQEDFYLLEDVAFDRMHPTSAPMFLWGAFAFGSLINGIFIYGVYGADNPLNSKWSIFATVCIVSLVIQFIFTLLFSKESISYKFQKSQSLFNSVVAVKMSLDTYVFLIVFSEAEYFPDHIFLYTLFLCIGGILYMVISTMRGIKRVQQGHFREGGKGLYNFSESKTYVSLPIIFGATMMGGAIARTLSDSASLLAQAGVVYFFLFSAVVLQYTIAFAIPEFFLVTYGKFRFESFHVPRPKPALKDTPREVIMAKNPSQRGKASKKGNPKKARRKKK</sequence>
<keyword evidence="4" id="KW-1185">Reference proteome</keyword>
<keyword evidence="2" id="KW-0812">Transmembrane</keyword>
<keyword evidence="2" id="KW-1133">Transmembrane helix</keyword>
<dbReference type="Proteomes" id="UP001197974">
    <property type="component" value="Chromosome"/>
</dbReference>